<accession>A0AAV3Z9P1</accession>
<feature type="region of interest" description="Disordered" evidence="1">
    <location>
        <begin position="44"/>
        <end position="80"/>
    </location>
</feature>
<evidence type="ECO:0000313" key="3">
    <source>
        <dbReference type="Proteomes" id="UP000735302"/>
    </source>
</evidence>
<feature type="region of interest" description="Disordered" evidence="1">
    <location>
        <begin position="1"/>
        <end position="21"/>
    </location>
</feature>
<gene>
    <name evidence="2" type="ORF">PoB_001758900</name>
</gene>
<evidence type="ECO:0000256" key="1">
    <source>
        <dbReference type="SAM" id="MobiDB-lite"/>
    </source>
</evidence>
<keyword evidence="3" id="KW-1185">Reference proteome</keyword>
<name>A0AAV3Z9P1_9GAST</name>
<dbReference type="EMBL" id="BLXT01002087">
    <property type="protein sequence ID" value="GFN91083.1"/>
    <property type="molecule type" value="Genomic_DNA"/>
</dbReference>
<reference evidence="2 3" key="1">
    <citation type="journal article" date="2021" name="Elife">
        <title>Chloroplast acquisition without the gene transfer in kleptoplastic sea slugs, Plakobranchus ocellatus.</title>
        <authorList>
            <person name="Maeda T."/>
            <person name="Takahashi S."/>
            <person name="Yoshida T."/>
            <person name="Shimamura S."/>
            <person name="Takaki Y."/>
            <person name="Nagai Y."/>
            <person name="Toyoda A."/>
            <person name="Suzuki Y."/>
            <person name="Arimoto A."/>
            <person name="Ishii H."/>
            <person name="Satoh N."/>
            <person name="Nishiyama T."/>
            <person name="Hasebe M."/>
            <person name="Maruyama T."/>
            <person name="Minagawa J."/>
            <person name="Obokata J."/>
            <person name="Shigenobu S."/>
        </authorList>
    </citation>
    <scope>NUCLEOTIDE SEQUENCE [LARGE SCALE GENOMIC DNA]</scope>
</reference>
<protein>
    <submittedName>
        <fullName evidence="2">Uncharacterized protein</fullName>
    </submittedName>
</protein>
<dbReference type="Proteomes" id="UP000735302">
    <property type="component" value="Unassembled WGS sequence"/>
</dbReference>
<evidence type="ECO:0000313" key="2">
    <source>
        <dbReference type="EMBL" id="GFN91083.1"/>
    </source>
</evidence>
<comment type="caution">
    <text evidence="2">The sequence shown here is derived from an EMBL/GenBank/DDBJ whole genome shotgun (WGS) entry which is preliminary data.</text>
</comment>
<proteinExistence type="predicted"/>
<feature type="compositionally biased region" description="Basic residues" evidence="1">
    <location>
        <begin position="71"/>
        <end position="80"/>
    </location>
</feature>
<organism evidence="2 3">
    <name type="scientific">Plakobranchus ocellatus</name>
    <dbReference type="NCBI Taxonomy" id="259542"/>
    <lineage>
        <taxon>Eukaryota</taxon>
        <taxon>Metazoa</taxon>
        <taxon>Spiralia</taxon>
        <taxon>Lophotrochozoa</taxon>
        <taxon>Mollusca</taxon>
        <taxon>Gastropoda</taxon>
        <taxon>Heterobranchia</taxon>
        <taxon>Euthyneura</taxon>
        <taxon>Panpulmonata</taxon>
        <taxon>Sacoglossa</taxon>
        <taxon>Placobranchoidea</taxon>
        <taxon>Plakobranchidae</taxon>
        <taxon>Plakobranchus</taxon>
    </lineage>
</organism>
<sequence>MVNVMINPPPSGHAMSGPASSRASASHVFGFCDIQVGVSLHSQCHRAHPQQGDLRLSSPLSGQGAGGGARTRNRRVPADL</sequence>
<dbReference type="AlphaFoldDB" id="A0AAV3Z9P1"/>